<dbReference type="InterPro" id="IPR012338">
    <property type="entry name" value="Beta-lactam/transpept-like"/>
</dbReference>
<dbReference type="UniPathway" id="UPA00219"/>
<dbReference type="InterPro" id="IPR001967">
    <property type="entry name" value="Peptidase_S11_N"/>
</dbReference>
<evidence type="ECO:0000256" key="6">
    <source>
        <dbReference type="ARBA" id="ARBA00022670"/>
    </source>
</evidence>
<dbReference type="PRINTS" id="PR00725">
    <property type="entry name" value="DADACBPTASE1"/>
</dbReference>
<comment type="pathway">
    <text evidence="2">Cell wall biogenesis; peptidoglycan biosynthesis.</text>
</comment>
<keyword evidence="5 19" id="KW-0121">Carboxypeptidase</keyword>
<keyword evidence="16" id="KW-0472">Membrane</keyword>
<protein>
    <recommendedName>
        <fullName evidence="4">serine-type D-Ala-D-Ala carboxypeptidase</fullName>
        <ecNumber evidence="4">3.4.16.4</ecNumber>
    </recommendedName>
</protein>
<feature type="active site" description="Acyl-ester intermediate" evidence="13">
    <location>
        <position position="57"/>
    </location>
</feature>
<dbReference type="PANTHER" id="PTHR21581:SF33">
    <property type="entry name" value="D-ALANYL-D-ALANINE CARBOXYPEPTIDASE DACB"/>
    <property type="match status" value="1"/>
</dbReference>
<dbReference type="Proteomes" id="UP000284177">
    <property type="component" value="Unassembled WGS sequence"/>
</dbReference>
<evidence type="ECO:0000256" key="5">
    <source>
        <dbReference type="ARBA" id="ARBA00022645"/>
    </source>
</evidence>
<evidence type="ECO:0000256" key="8">
    <source>
        <dbReference type="ARBA" id="ARBA00022801"/>
    </source>
</evidence>
<evidence type="ECO:0000256" key="12">
    <source>
        <dbReference type="ARBA" id="ARBA00034000"/>
    </source>
</evidence>
<dbReference type="GO" id="GO:0009002">
    <property type="term" value="F:serine-type D-Ala-D-Ala carboxypeptidase activity"/>
    <property type="evidence" value="ECO:0007669"/>
    <property type="project" value="UniProtKB-EC"/>
</dbReference>
<dbReference type="GO" id="GO:0006508">
    <property type="term" value="P:proteolysis"/>
    <property type="evidence" value="ECO:0007669"/>
    <property type="project" value="UniProtKB-KW"/>
</dbReference>
<dbReference type="InterPro" id="IPR012907">
    <property type="entry name" value="Peptidase_S11_C"/>
</dbReference>
<dbReference type="GO" id="GO:0071555">
    <property type="term" value="P:cell wall organization"/>
    <property type="evidence" value="ECO:0007669"/>
    <property type="project" value="UniProtKB-KW"/>
</dbReference>
<name>A0A419T4L4_9FIRM</name>
<evidence type="ECO:0000313" key="19">
    <source>
        <dbReference type="EMBL" id="RKD32480.1"/>
    </source>
</evidence>
<dbReference type="OrthoDB" id="9791132at2"/>
<keyword evidence="9" id="KW-0133">Cell shape</keyword>
<dbReference type="SUPFAM" id="SSF56601">
    <property type="entry name" value="beta-lactamase/transpeptidase-like"/>
    <property type="match status" value="1"/>
</dbReference>
<sequence length="439" mass="49525">MKKATSLILALVLLVSISNISFADKPSISAEAAILIDAKTGKILYSKNPHKKMYPASTTKILTGILAIEKGILNEQVIVDDKTPYEIEGSHIALEPGEVVTFNDLLHALLIESANDAAVVIAKHISGSVEEFSKLMNKKAKEIGAKNTHFVNPHGLTNKEHVTTAYDLAMIAKYSMNNDTFRDIVKKYRYTIGPTNKKEKTRYLITSNRLLYATGPGNRIRVDGKIVDIKYDGITGIKTGYTYEAQQCLVASAKRGNQELISVVLKAIGTNVYVDTHKLLNYGFNNFINKQFAFKNEYIQNIKVEHGNVSFATAIVEKPFFLTVSEDEIDKIKRKIVLPDKISAPVTKGQVLGRIEFSLNGETLGFVNIISAIDVNQKGIFQVVNKTDNKDSILKKWWIWPILLFAGWRTRIAYKRYKRKKRRYKRGLIYSYNNSKKYY</sequence>
<feature type="active site" evidence="13">
    <location>
        <position position="113"/>
    </location>
</feature>
<keyword evidence="6" id="KW-0645">Protease</keyword>
<dbReference type="GO" id="GO:0009252">
    <property type="term" value="P:peptidoglycan biosynthetic process"/>
    <property type="evidence" value="ECO:0007669"/>
    <property type="project" value="UniProtKB-UniPathway"/>
</dbReference>
<feature type="active site" description="Proton acceptor" evidence="13">
    <location>
        <position position="60"/>
    </location>
</feature>
<feature type="signal peptide" evidence="17">
    <location>
        <begin position="1"/>
        <end position="23"/>
    </location>
</feature>
<dbReference type="GO" id="GO:0008360">
    <property type="term" value="P:regulation of cell shape"/>
    <property type="evidence" value="ECO:0007669"/>
    <property type="project" value="UniProtKB-KW"/>
</dbReference>
<dbReference type="EMBL" id="MCIB01000011">
    <property type="protein sequence ID" value="RKD32480.1"/>
    <property type="molecule type" value="Genomic_DNA"/>
</dbReference>
<dbReference type="Gene3D" id="3.40.710.10">
    <property type="entry name" value="DD-peptidase/beta-lactamase superfamily"/>
    <property type="match status" value="1"/>
</dbReference>
<evidence type="ECO:0000256" key="10">
    <source>
        <dbReference type="ARBA" id="ARBA00022984"/>
    </source>
</evidence>
<keyword evidence="10" id="KW-0573">Peptidoglycan synthesis</keyword>
<evidence type="ECO:0000256" key="11">
    <source>
        <dbReference type="ARBA" id="ARBA00023316"/>
    </source>
</evidence>
<dbReference type="RefSeq" id="WP_120168581.1">
    <property type="nucleotide sequence ID" value="NZ_MCIB01000011.1"/>
</dbReference>
<keyword evidence="16" id="KW-0812">Transmembrane</keyword>
<evidence type="ECO:0000256" key="15">
    <source>
        <dbReference type="RuleBase" id="RU004016"/>
    </source>
</evidence>
<keyword evidence="16" id="KW-1133">Transmembrane helix</keyword>
<dbReference type="AlphaFoldDB" id="A0A419T4L4"/>
<evidence type="ECO:0000256" key="16">
    <source>
        <dbReference type="SAM" id="Phobius"/>
    </source>
</evidence>
<comment type="caution">
    <text evidence="19">The sequence shown here is derived from an EMBL/GenBank/DDBJ whole genome shotgun (WGS) entry which is preliminary data.</text>
</comment>
<keyword evidence="20" id="KW-1185">Reference proteome</keyword>
<proteinExistence type="inferred from homology"/>
<feature type="transmembrane region" description="Helical" evidence="16">
    <location>
        <begin position="397"/>
        <end position="414"/>
    </location>
</feature>
<dbReference type="InterPro" id="IPR015956">
    <property type="entry name" value="Peniciliin-bd_prot_C_sf"/>
</dbReference>
<evidence type="ECO:0000256" key="17">
    <source>
        <dbReference type="SAM" id="SignalP"/>
    </source>
</evidence>
<evidence type="ECO:0000256" key="9">
    <source>
        <dbReference type="ARBA" id="ARBA00022960"/>
    </source>
</evidence>
<keyword evidence="7 17" id="KW-0732">Signal</keyword>
<keyword evidence="11" id="KW-0961">Cell wall biogenesis/degradation</keyword>
<accession>A0A419T4L4</accession>
<comment type="function">
    <text evidence="1">Removes C-terminal D-alanyl residues from sugar-peptide cell wall precursors.</text>
</comment>
<evidence type="ECO:0000256" key="3">
    <source>
        <dbReference type="ARBA" id="ARBA00007164"/>
    </source>
</evidence>
<evidence type="ECO:0000256" key="1">
    <source>
        <dbReference type="ARBA" id="ARBA00003217"/>
    </source>
</evidence>
<dbReference type="EC" id="3.4.16.4" evidence="4"/>
<evidence type="ECO:0000256" key="13">
    <source>
        <dbReference type="PIRSR" id="PIRSR618044-1"/>
    </source>
</evidence>
<evidence type="ECO:0000256" key="14">
    <source>
        <dbReference type="PIRSR" id="PIRSR618044-2"/>
    </source>
</evidence>
<feature type="binding site" evidence="14">
    <location>
        <position position="238"/>
    </location>
    <ligand>
        <name>substrate</name>
    </ligand>
</feature>
<dbReference type="PANTHER" id="PTHR21581">
    <property type="entry name" value="D-ALANYL-D-ALANINE CARBOXYPEPTIDASE"/>
    <property type="match status" value="1"/>
</dbReference>
<gene>
    <name evidence="19" type="ORF">BET03_11255</name>
</gene>
<organism evidence="19 20">
    <name type="scientific">Thermohalobacter berrensis</name>
    <dbReference type="NCBI Taxonomy" id="99594"/>
    <lineage>
        <taxon>Bacteria</taxon>
        <taxon>Bacillati</taxon>
        <taxon>Bacillota</taxon>
        <taxon>Tissierellia</taxon>
        <taxon>Tissierellales</taxon>
        <taxon>Thermohalobacteraceae</taxon>
        <taxon>Thermohalobacter</taxon>
    </lineage>
</organism>
<dbReference type="SMART" id="SM00936">
    <property type="entry name" value="PBP5_C"/>
    <property type="match status" value="1"/>
</dbReference>
<dbReference type="InterPro" id="IPR018044">
    <property type="entry name" value="Peptidase_S11"/>
</dbReference>
<evidence type="ECO:0000259" key="18">
    <source>
        <dbReference type="SMART" id="SM00936"/>
    </source>
</evidence>
<comment type="catalytic activity">
    <reaction evidence="12">
        <text>Preferential cleavage: (Ac)2-L-Lys-D-Ala-|-D-Ala. Also transpeptidation of peptidyl-alanyl moieties that are N-acyl substituents of D-alanine.</text>
        <dbReference type="EC" id="3.4.16.4"/>
    </reaction>
</comment>
<dbReference type="Pfam" id="PF07943">
    <property type="entry name" value="PBP5_C"/>
    <property type="match status" value="1"/>
</dbReference>
<keyword evidence="8" id="KW-0378">Hydrolase</keyword>
<feature type="domain" description="Peptidase S11 D-Ala-D-Ala carboxypeptidase A C-terminal" evidence="18">
    <location>
        <begin position="287"/>
        <end position="377"/>
    </location>
</feature>
<dbReference type="SUPFAM" id="SSF69189">
    <property type="entry name" value="Penicillin-binding protein associated domain"/>
    <property type="match status" value="1"/>
</dbReference>
<dbReference type="Pfam" id="PF00768">
    <property type="entry name" value="Peptidase_S11"/>
    <property type="match status" value="1"/>
</dbReference>
<evidence type="ECO:0000313" key="20">
    <source>
        <dbReference type="Proteomes" id="UP000284177"/>
    </source>
</evidence>
<dbReference type="Gene3D" id="2.60.410.10">
    <property type="entry name" value="D-Ala-D-Ala carboxypeptidase, C-terminal domain"/>
    <property type="match status" value="1"/>
</dbReference>
<reference evidence="19 20" key="1">
    <citation type="submission" date="2016-08" db="EMBL/GenBank/DDBJ databases">
        <title>Novel Firmicutes and Novel Genomes.</title>
        <authorList>
            <person name="Poppleton D.I."/>
            <person name="Gribaldo S."/>
        </authorList>
    </citation>
    <scope>NUCLEOTIDE SEQUENCE [LARGE SCALE GENOMIC DNA]</scope>
    <source>
        <strain evidence="19 20">CTT3</strain>
    </source>
</reference>
<evidence type="ECO:0000256" key="7">
    <source>
        <dbReference type="ARBA" id="ARBA00022729"/>
    </source>
</evidence>
<feature type="chain" id="PRO_5019331916" description="serine-type D-Ala-D-Ala carboxypeptidase" evidence="17">
    <location>
        <begin position="24"/>
        <end position="439"/>
    </location>
</feature>
<comment type="similarity">
    <text evidence="3 15">Belongs to the peptidase S11 family.</text>
</comment>
<evidence type="ECO:0000256" key="4">
    <source>
        <dbReference type="ARBA" id="ARBA00012448"/>
    </source>
</evidence>
<evidence type="ECO:0000256" key="2">
    <source>
        <dbReference type="ARBA" id="ARBA00004752"/>
    </source>
</evidence>
<dbReference type="InterPro" id="IPR037167">
    <property type="entry name" value="Peptidase_S11_C_sf"/>
</dbReference>